<evidence type="ECO:0000313" key="4">
    <source>
        <dbReference type="Proteomes" id="UP000503462"/>
    </source>
</evidence>
<dbReference type="PANTHER" id="PTHR42937:SF1">
    <property type="entry name" value="DIAMINOPROPIONATE AMMONIA-LYASE"/>
    <property type="match status" value="1"/>
</dbReference>
<keyword evidence="4" id="KW-1185">Reference proteome</keyword>
<feature type="region of interest" description="Disordered" evidence="1">
    <location>
        <begin position="209"/>
        <end position="237"/>
    </location>
</feature>
<organism evidence="3 4">
    <name type="scientific">Peltaster fructicola</name>
    <dbReference type="NCBI Taxonomy" id="286661"/>
    <lineage>
        <taxon>Eukaryota</taxon>
        <taxon>Fungi</taxon>
        <taxon>Dikarya</taxon>
        <taxon>Ascomycota</taxon>
        <taxon>Pezizomycotina</taxon>
        <taxon>Dothideomycetes</taxon>
        <taxon>Dothideomycetes incertae sedis</taxon>
        <taxon>Peltaster</taxon>
    </lineage>
</organism>
<dbReference type="PANTHER" id="PTHR42937">
    <property type="match status" value="1"/>
</dbReference>
<dbReference type="OrthoDB" id="10059875at2759"/>
<name>A0A6H0XVT3_9PEZI</name>
<protein>
    <recommendedName>
        <fullName evidence="2">Tryptophan synthase beta chain-like PALP domain-containing protein</fullName>
    </recommendedName>
</protein>
<accession>A0A6H0XVT3</accession>
<dbReference type="Proteomes" id="UP000503462">
    <property type="component" value="Chromosome 3"/>
</dbReference>
<evidence type="ECO:0000313" key="3">
    <source>
        <dbReference type="EMBL" id="QIW98728.1"/>
    </source>
</evidence>
<gene>
    <name evidence="3" type="ORF">AMS68_004246</name>
</gene>
<reference evidence="3 4" key="1">
    <citation type="journal article" date="2016" name="Sci. Rep.">
        <title>Peltaster fructicola genome reveals evolution from an invasive phytopathogen to an ectophytic parasite.</title>
        <authorList>
            <person name="Xu C."/>
            <person name="Chen H."/>
            <person name="Gleason M.L."/>
            <person name="Xu J.R."/>
            <person name="Liu H."/>
            <person name="Zhang R."/>
            <person name="Sun G."/>
        </authorList>
    </citation>
    <scope>NUCLEOTIDE SEQUENCE [LARGE SCALE GENOMIC DNA]</scope>
    <source>
        <strain evidence="3 4">LNHT1506</strain>
    </source>
</reference>
<dbReference type="Pfam" id="PF00291">
    <property type="entry name" value="PALP"/>
    <property type="match status" value="1"/>
</dbReference>
<evidence type="ECO:0000259" key="2">
    <source>
        <dbReference type="Pfam" id="PF00291"/>
    </source>
</evidence>
<dbReference type="EMBL" id="CP051141">
    <property type="protein sequence ID" value="QIW98728.1"/>
    <property type="molecule type" value="Genomic_DNA"/>
</dbReference>
<feature type="domain" description="Tryptophan synthase beta chain-like PALP" evidence="2">
    <location>
        <begin position="51"/>
        <end position="200"/>
    </location>
</feature>
<feature type="region of interest" description="Disordered" evidence="1">
    <location>
        <begin position="1"/>
        <end position="24"/>
    </location>
</feature>
<dbReference type="AlphaFoldDB" id="A0A6H0XVT3"/>
<dbReference type="SUPFAM" id="SSF53686">
    <property type="entry name" value="Tryptophan synthase beta subunit-like PLP-dependent enzymes"/>
    <property type="match status" value="1"/>
</dbReference>
<sequence length="237" mass="25662">MSFTYTVEHVSDEKTTTRPSTFSNPHLNPSAIKYTLDPQVERFHRSLPDTNETKLHSLPAIAAELGFAHVFVKDESQRFGLPSFKPTGASWAVYKTLCQRTKLSTDVPIEQLKKALSRETDIKLVTCTAGNWGRAVSRIATLLDVKATVYVFGAAPESTQNLIRKDGGIVKYIPGVPYDEVLALAAAEAQDTGAMLIVDVNVEGCGDVPRTSLLAPTSGEGGRRRTRSSGIDQGSAP</sequence>
<dbReference type="InterPro" id="IPR036052">
    <property type="entry name" value="TrpB-like_PALP_sf"/>
</dbReference>
<dbReference type="Gene3D" id="3.40.50.1100">
    <property type="match status" value="1"/>
</dbReference>
<evidence type="ECO:0000256" key="1">
    <source>
        <dbReference type="SAM" id="MobiDB-lite"/>
    </source>
</evidence>
<dbReference type="InterPro" id="IPR001926">
    <property type="entry name" value="TrpB-like_PALP"/>
</dbReference>
<proteinExistence type="predicted"/>